<feature type="domain" description="UspA" evidence="2">
    <location>
        <begin position="1"/>
        <end position="145"/>
    </location>
</feature>
<dbReference type="InterPro" id="IPR014729">
    <property type="entry name" value="Rossmann-like_a/b/a_fold"/>
</dbReference>
<dbReference type="InterPro" id="IPR006016">
    <property type="entry name" value="UspA"/>
</dbReference>
<comment type="caution">
    <text evidence="3">The sequence shown here is derived from an EMBL/GenBank/DDBJ whole genome shotgun (WGS) entry which is preliminary data.</text>
</comment>
<name>A0ABU5IC04_9BURK</name>
<reference evidence="3 4" key="1">
    <citation type="submission" date="2023-11" db="EMBL/GenBank/DDBJ databases">
        <title>Draft genome of Azohydromonas lata strain H1 (DSM1123), a polyhydroxyalkanoate producer.</title>
        <authorList>
            <person name="Traversa D."/>
            <person name="D'Addabbo P."/>
            <person name="Pazzani C."/>
            <person name="Manzari C."/>
            <person name="Chiara M."/>
            <person name="Scrascia M."/>
        </authorList>
    </citation>
    <scope>NUCLEOTIDE SEQUENCE [LARGE SCALE GENOMIC DNA]</scope>
    <source>
        <strain evidence="3 4">H1</strain>
    </source>
</reference>
<dbReference type="InterPro" id="IPR006015">
    <property type="entry name" value="Universal_stress_UspA"/>
</dbReference>
<organism evidence="3 4">
    <name type="scientific">Azohydromonas lata</name>
    <dbReference type="NCBI Taxonomy" id="45677"/>
    <lineage>
        <taxon>Bacteria</taxon>
        <taxon>Pseudomonadati</taxon>
        <taxon>Pseudomonadota</taxon>
        <taxon>Betaproteobacteria</taxon>
        <taxon>Burkholderiales</taxon>
        <taxon>Sphaerotilaceae</taxon>
        <taxon>Azohydromonas</taxon>
    </lineage>
</organism>
<dbReference type="RefSeq" id="WP_066337920.1">
    <property type="nucleotide sequence ID" value="NZ_JAXOJX010000006.1"/>
</dbReference>
<dbReference type="PRINTS" id="PR01438">
    <property type="entry name" value="UNVRSLSTRESS"/>
</dbReference>
<accession>A0ABU5IC04</accession>
<proteinExistence type="inferred from homology"/>
<evidence type="ECO:0000313" key="3">
    <source>
        <dbReference type="EMBL" id="MDZ5456126.1"/>
    </source>
</evidence>
<comment type="similarity">
    <text evidence="1">Belongs to the universal stress protein A family.</text>
</comment>
<evidence type="ECO:0000256" key="1">
    <source>
        <dbReference type="ARBA" id="ARBA00008791"/>
    </source>
</evidence>
<evidence type="ECO:0000313" key="4">
    <source>
        <dbReference type="Proteomes" id="UP001293718"/>
    </source>
</evidence>
<dbReference type="PANTHER" id="PTHR46268">
    <property type="entry name" value="STRESS RESPONSE PROTEIN NHAX"/>
    <property type="match status" value="1"/>
</dbReference>
<dbReference type="EMBL" id="JAXOJX010000006">
    <property type="protein sequence ID" value="MDZ5456126.1"/>
    <property type="molecule type" value="Genomic_DNA"/>
</dbReference>
<dbReference type="SUPFAM" id="SSF52402">
    <property type="entry name" value="Adenine nucleotide alpha hydrolases-like"/>
    <property type="match status" value="1"/>
</dbReference>
<dbReference type="Pfam" id="PF00582">
    <property type="entry name" value="Usp"/>
    <property type="match status" value="1"/>
</dbReference>
<dbReference type="Proteomes" id="UP001293718">
    <property type="component" value="Unassembled WGS sequence"/>
</dbReference>
<sequence>MYARILVPIDGSDAAAQGLREAIALARELKSTLVLLHVVNEYPLLIDMAAATNAEALRQDLWDFGKELLAQASRDASEAGVPAESLVREMISGRVGDLIAESASQQSCRLIVMGTHGRRGLTRLALGSDAEITLRCAPVPVLMVRRHGIDP</sequence>
<evidence type="ECO:0000259" key="2">
    <source>
        <dbReference type="Pfam" id="PF00582"/>
    </source>
</evidence>
<dbReference type="CDD" id="cd00293">
    <property type="entry name" value="USP-like"/>
    <property type="match status" value="1"/>
</dbReference>
<protein>
    <submittedName>
        <fullName evidence="3">Universal stress protein</fullName>
    </submittedName>
</protein>
<dbReference type="PANTHER" id="PTHR46268:SF6">
    <property type="entry name" value="UNIVERSAL STRESS PROTEIN UP12"/>
    <property type="match status" value="1"/>
</dbReference>
<dbReference type="Gene3D" id="3.40.50.620">
    <property type="entry name" value="HUPs"/>
    <property type="match status" value="1"/>
</dbReference>
<keyword evidence="4" id="KW-1185">Reference proteome</keyword>
<gene>
    <name evidence="3" type="ORF">SM757_06030</name>
</gene>